<dbReference type="PRINTS" id="PR00455">
    <property type="entry name" value="HTHTETR"/>
</dbReference>
<evidence type="ECO:0000256" key="1">
    <source>
        <dbReference type="ARBA" id="ARBA00023015"/>
    </source>
</evidence>
<dbReference type="PROSITE" id="PS50977">
    <property type="entry name" value="HTH_TETR_2"/>
    <property type="match status" value="1"/>
</dbReference>
<protein>
    <submittedName>
        <fullName evidence="6">TetR family transcriptional regulator</fullName>
    </submittedName>
</protein>
<evidence type="ECO:0000313" key="6">
    <source>
        <dbReference type="EMBL" id="ART80500.1"/>
    </source>
</evidence>
<dbReference type="Pfam" id="PF00440">
    <property type="entry name" value="TetR_N"/>
    <property type="match status" value="1"/>
</dbReference>
<dbReference type="EMBL" id="CP021376">
    <property type="protein sequence ID" value="ART80500.1"/>
    <property type="molecule type" value="Genomic_DNA"/>
</dbReference>
<evidence type="ECO:0000256" key="3">
    <source>
        <dbReference type="ARBA" id="ARBA00023163"/>
    </source>
</evidence>
<evidence type="ECO:0000256" key="2">
    <source>
        <dbReference type="ARBA" id="ARBA00023125"/>
    </source>
</evidence>
<reference evidence="7" key="1">
    <citation type="submission" date="2017-05" db="EMBL/GenBank/DDBJ databases">
        <authorList>
            <person name="Sung H."/>
        </authorList>
    </citation>
    <scope>NUCLEOTIDE SEQUENCE [LARGE SCALE GENOMIC DNA]</scope>
    <source>
        <strain evidence="7">AMac2203</strain>
    </source>
</reference>
<evidence type="ECO:0000256" key="4">
    <source>
        <dbReference type="PROSITE-ProRule" id="PRU00335"/>
    </source>
</evidence>
<accession>A0A1Y0CYU5</accession>
<dbReference type="Pfam" id="PF16925">
    <property type="entry name" value="TetR_C_13"/>
    <property type="match status" value="1"/>
</dbReference>
<proteinExistence type="predicted"/>
<sequence>MNIKYQDTRQHLLDTGREVLAARGFSSVGLSALLQQAGIPKGSFYHYFKSKEQFGEALLEDYFDFYLSELDQLFSQPNLNGRQQLMSYWQEWQLRYCGPNSRSDCLVVKLSAEVADLSEPMRLALKVGTNQVITRISGCIAKGVADGSLSNAQPNAAPDFLASSLYQLWLGASLLTKLNRDHSHMDIAMQLTRQLLGEQ</sequence>
<dbReference type="SUPFAM" id="SSF46689">
    <property type="entry name" value="Homeodomain-like"/>
    <property type="match status" value="1"/>
</dbReference>
<feature type="DNA-binding region" description="H-T-H motif" evidence="4">
    <location>
        <begin position="29"/>
        <end position="48"/>
    </location>
</feature>
<organism evidence="6 7">
    <name type="scientific">Oceanisphaera avium</name>
    <dbReference type="NCBI Taxonomy" id="1903694"/>
    <lineage>
        <taxon>Bacteria</taxon>
        <taxon>Pseudomonadati</taxon>
        <taxon>Pseudomonadota</taxon>
        <taxon>Gammaproteobacteria</taxon>
        <taxon>Aeromonadales</taxon>
        <taxon>Aeromonadaceae</taxon>
        <taxon>Oceanisphaera</taxon>
    </lineage>
</organism>
<dbReference type="Gene3D" id="1.10.357.10">
    <property type="entry name" value="Tetracycline Repressor, domain 2"/>
    <property type="match status" value="1"/>
</dbReference>
<dbReference type="InterPro" id="IPR036271">
    <property type="entry name" value="Tet_transcr_reg_TetR-rel_C_sf"/>
</dbReference>
<feature type="domain" description="HTH tetR-type" evidence="5">
    <location>
        <begin position="6"/>
        <end position="66"/>
    </location>
</feature>
<dbReference type="AlphaFoldDB" id="A0A1Y0CYU5"/>
<dbReference type="InterPro" id="IPR001647">
    <property type="entry name" value="HTH_TetR"/>
</dbReference>
<keyword evidence="2 4" id="KW-0238">DNA-binding</keyword>
<dbReference type="OrthoDB" id="4541465at2"/>
<dbReference type="RefSeq" id="WP_086964368.1">
    <property type="nucleotide sequence ID" value="NZ_CP021376.1"/>
</dbReference>
<dbReference type="SUPFAM" id="SSF48498">
    <property type="entry name" value="Tetracyclin repressor-like, C-terminal domain"/>
    <property type="match status" value="1"/>
</dbReference>
<keyword evidence="1" id="KW-0805">Transcription regulation</keyword>
<dbReference type="KEGG" id="ocm:CBP12_10410"/>
<evidence type="ECO:0000259" key="5">
    <source>
        <dbReference type="PROSITE" id="PS50977"/>
    </source>
</evidence>
<dbReference type="InterPro" id="IPR009057">
    <property type="entry name" value="Homeodomain-like_sf"/>
</dbReference>
<name>A0A1Y0CYU5_9GAMM</name>
<dbReference type="GO" id="GO:0003677">
    <property type="term" value="F:DNA binding"/>
    <property type="evidence" value="ECO:0007669"/>
    <property type="project" value="UniProtKB-UniRule"/>
</dbReference>
<keyword evidence="3" id="KW-0804">Transcription</keyword>
<dbReference type="PANTHER" id="PTHR47506">
    <property type="entry name" value="TRANSCRIPTIONAL REGULATORY PROTEIN"/>
    <property type="match status" value="1"/>
</dbReference>
<dbReference type="Proteomes" id="UP000243793">
    <property type="component" value="Chromosome"/>
</dbReference>
<gene>
    <name evidence="6" type="ORF">CBP12_10410</name>
</gene>
<keyword evidence="7" id="KW-1185">Reference proteome</keyword>
<evidence type="ECO:0000313" key="7">
    <source>
        <dbReference type="Proteomes" id="UP000243793"/>
    </source>
</evidence>
<dbReference type="InterPro" id="IPR011075">
    <property type="entry name" value="TetR_C"/>
</dbReference>
<dbReference type="PANTHER" id="PTHR47506:SF6">
    <property type="entry name" value="HTH-TYPE TRANSCRIPTIONAL REPRESSOR NEMR"/>
    <property type="match status" value="1"/>
</dbReference>